<name>A0A1B6KS43_9HEMI</name>
<feature type="signal peptide" evidence="1">
    <location>
        <begin position="1"/>
        <end position="40"/>
    </location>
</feature>
<dbReference type="EMBL" id="GEBQ01025705">
    <property type="protein sequence ID" value="JAT14272.1"/>
    <property type="molecule type" value="Transcribed_RNA"/>
</dbReference>
<protein>
    <recommendedName>
        <fullName evidence="3">DUF19 domain-containing protein</fullName>
    </recommendedName>
</protein>
<proteinExistence type="predicted"/>
<evidence type="ECO:0008006" key="3">
    <source>
        <dbReference type="Google" id="ProtNLM"/>
    </source>
</evidence>
<feature type="chain" id="PRO_5008586825" description="DUF19 domain-containing protein" evidence="1">
    <location>
        <begin position="41"/>
        <end position="262"/>
    </location>
</feature>
<feature type="non-terminal residue" evidence="2">
    <location>
        <position position="1"/>
    </location>
</feature>
<evidence type="ECO:0000313" key="2">
    <source>
        <dbReference type="EMBL" id="JAT14272.1"/>
    </source>
</evidence>
<dbReference type="PANTHER" id="PTHR33964">
    <property type="entry name" value="RE45066P-RELATED"/>
    <property type="match status" value="1"/>
</dbReference>
<accession>A0A1B6KS43</accession>
<dbReference type="AlphaFoldDB" id="A0A1B6KS43"/>
<sequence length="262" mass="29603">TTALPRPRVSLHMKSARRPTLVTSFALLFILLSGARFADSHPCSQEHLIQCASSLRTSTDVQDFGFGAKKEDLEIICPDLNAGLRCIDEYTRRCMAPNQRSHFNKLYAGSSMVIQEICQEGPYQDEFLRHATCMWEVKQDYEECARDYQQKIQDLGSLMSNGSSDGDAENPVRRLCCSFQEYLRCSHAIVKDTCGEETAQFTKSFLDRMASSLIQVHCEKYPQGSQICMEDTSGAHHSSSPFSLFLVSLMALWCLLSLFHRT</sequence>
<organism evidence="2">
    <name type="scientific">Graphocephala atropunctata</name>
    <dbReference type="NCBI Taxonomy" id="36148"/>
    <lineage>
        <taxon>Eukaryota</taxon>
        <taxon>Metazoa</taxon>
        <taxon>Ecdysozoa</taxon>
        <taxon>Arthropoda</taxon>
        <taxon>Hexapoda</taxon>
        <taxon>Insecta</taxon>
        <taxon>Pterygota</taxon>
        <taxon>Neoptera</taxon>
        <taxon>Paraneoptera</taxon>
        <taxon>Hemiptera</taxon>
        <taxon>Auchenorrhyncha</taxon>
        <taxon>Membracoidea</taxon>
        <taxon>Cicadellidae</taxon>
        <taxon>Cicadellinae</taxon>
        <taxon>Cicadellini</taxon>
        <taxon>Graphocephala</taxon>
    </lineage>
</organism>
<keyword evidence="1" id="KW-0732">Signal</keyword>
<reference evidence="2" key="1">
    <citation type="submission" date="2015-11" db="EMBL/GenBank/DDBJ databases">
        <title>De novo transcriptome assembly of four potential Pierce s Disease insect vectors from Arizona vineyards.</title>
        <authorList>
            <person name="Tassone E.E."/>
        </authorList>
    </citation>
    <scope>NUCLEOTIDE SEQUENCE</scope>
</reference>
<dbReference type="PANTHER" id="PTHR33964:SF1">
    <property type="entry name" value="RE45066P"/>
    <property type="match status" value="1"/>
</dbReference>
<gene>
    <name evidence="2" type="ORF">g.26177</name>
</gene>
<evidence type="ECO:0000256" key="1">
    <source>
        <dbReference type="SAM" id="SignalP"/>
    </source>
</evidence>